<proteinExistence type="predicted"/>
<dbReference type="PANTHER" id="PTHR37166">
    <property type="entry name" value="PROTEIN FLAG"/>
    <property type="match status" value="1"/>
</dbReference>
<dbReference type="Gene3D" id="3.30.160.170">
    <property type="entry name" value="FlaG-like"/>
    <property type="match status" value="1"/>
</dbReference>
<feature type="region of interest" description="Disordered" evidence="1">
    <location>
        <begin position="1"/>
        <end position="34"/>
    </location>
</feature>
<keyword evidence="3" id="KW-1185">Reference proteome</keyword>
<evidence type="ECO:0000313" key="2">
    <source>
        <dbReference type="EMBL" id="EAU55673.1"/>
    </source>
</evidence>
<dbReference type="InterPro" id="IPR035924">
    <property type="entry name" value="FlaG-like_sf"/>
</dbReference>
<keyword evidence="2" id="KW-0282">Flagellum</keyword>
<dbReference type="SUPFAM" id="SSF160214">
    <property type="entry name" value="FlaG-like"/>
    <property type="match status" value="1"/>
</dbReference>
<protein>
    <submittedName>
        <fullName evidence="2">Flagellar protein FlaG</fullName>
    </submittedName>
</protein>
<dbReference type="Pfam" id="PF03646">
    <property type="entry name" value="FlaG"/>
    <property type="match status" value="1"/>
</dbReference>
<name>Q0F277_9PROT</name>
<dbReference type="HOGENOM" id="CLU_120910_6_0_0"/>
<dbReference type="Proteomes" id="UP000005297">
    <property type="component" value="Unassembled WGS sequence"/>
</dbReference>
<reference evidence="2 3" key="1">
    <citation type="submission" date="2006-09" db="EMBL/GenBank/DDBJ databases">
        <authorList>
            <person name="Emerson D."/>
            <person name="Ferriera S."/>
            <person name="Johnson J."/>
            <person name="Kravitz S."/>
            <person name="Halpern A."/>
            <person name="Remington K."/>
            <person name="Beeson K."/>
            <person name="Tran B."/>
            <person name="Rogers Y.-H."/>
            <person name="Friedman R."/>
            <person name="Venter J.C."/>
        </authorList>
    </citation>
    <scope>NUCLEOTIDE SEQUENCE [LARGE SCALE GENOMIC DNA]</scope>
    <source>
        <strain evidence="2 3">PV-1</strain>
    </source>
</reference>
<dbReference type="eggNOG" id="COG1334">
    <property type="taxonomic scope" value="Bacteria"/>
</dbReference>
<keyword evidence="2" id="KW-0966">Cell projection</keyword>
<evidence type="ECO:0000313" key="3">
    <source>
        <dbReference type="Proteomes" id="UP000005297"/>
    </source>
</evidence>
<dbReference type="STRING" id="314344.AL013_01085"/>
<comment type="caution">
    <text evidence="2">The sequence shown here is derived from an EMBL/GenBank/DDBJ whole genome shotgun (WGS) entry which is preliminary data.</text>
</comment>
<dbReference type="AlphaFoldDB" id="Q0F277"/>
<organism evidence="2 3">
    <name type="scientific">Mariprofundus ferrooxydans PV-1</name>
    <dbReference type="NCBI Taxonomy" id="314345"/>
    <lineage>
        <taxon>Bacteria</taxon>
        <taxon>Pseudomonadati</taxon>
        <taxon>Pseudomonadota</taxon>
        <taxon>Candidatius Mariprofundia</taxon>
        <taxon>Mariprofundales</taxon>
        <taxon>Mariprofundaceae</taxon>
        <taxon>Mariprofundus</taxon>
    </lineage>
</organism>
<dbReference type="InParanoid" id="Q0F277"/>
<keyword evidence="2" id="KW-0969">Cilium</keyword>
<dbReference type="InterPro" id="IPR005186">
    <property type="entry name" value="FlaG"/>
</dbReference>
<gene>
    <name evidence="2" type="ORF">SPV1_01957</name>
</gene>
<accession>Q0F277</accession>
<evidence type="ECO:0000256" key="1">
    <source>
        <dbReference type="SAM" id="MobiDB-lite"/>
    </source>
</evidence>
<sequence>MGAAVVRSGNQQQATPPVSAEQAQAKPEQKASLKDVQQAVQQANASLPGSNEAISFGYEEKLGQLYVQVTDKHSGAVIREIPSKEFIQHSVFMREMIGLLLDRKA</sequence>
<dbReference type="EMBL" id="AATS01000002">
    <property type="protein sequence ID" value="EAU55673.1"/>
    <property type="molecule type" value="Genomic_DNA"/>
</dbReference>
<dbReference type="PANTHER" id="PTHR37166:SF1">
    <property type="entry name" value="PROTEIN FLAG"/>
    <property type="match status" value="1"/>
</dbReference>